<protein>
    <submittedName>
        <fullName evidence="2">Uncharacterized protein</fullName>
    </submittedName>
</protein>
<keyword evidence="1" id="KW-1133">Transmembrane helix</keyword>
<feature type="transmembrane region" description="Helical" evidence="1">
    <location>
        <begin position="56"/>
        <end position="79"/>
    </location>
</feature>
<organism evidence="2 3">
    <name type="scientific">Kaistella daneshvariae</name>
    <dbReference type="NCBI Taxonomy" id="2487074"/>
    <lineage>
        <taxon>Bacteria</taxon>
        <taxon>Pseudomonadati</taxon>
        <taxon>Bacteroidota</taxon>
        <taxon>Flavobacteriia</taxon>
        <taxon>Flavobacteriales</taxon>
        <taxon>Weeksellaceae</taxon>
        <taxon>Chryseobacterium group</taxon>
        <taxon>Kaistella</taxon>
    </lineage>
</organism>
<accession>A0A3N0WRU9</accession>
<reference evidence="3" key="2">
    <citation type="submission" date="2018-11" db="EMBL/GenBank/DDBJ databases">
        <title>Proposal to divide the Flavobacteriaceae and reorganize its genera based on Amino Acid Identity values calculated from whole genome sequences.</title>
        <authorList>
            <person name="Nicholson A.C."/>
            <person name="Gulvik C.A."/>
            <person name="Whitney A.M."/>
            <person name="Humrighouse B.W."/>
            <person name="Bell M."/>
            <person name="Holmens B."/>
            <person name="Steigerwalt A."/>
            <person name="Villarma A."/>
            <person name="Sheth M."/>
            <person name="Batra D."/>
            <person name="Pryor J."/>
            <person name="Bernardet J.-F."/>
            <person name="Hugo C."/>
            <person name="Kampfer P."/>
            <person name="Newman J."/>
            <person name="Mcquiston J.R."/>
        </authorList>
    </citation>
    <scope>NUCLEOTIDE SEQUENCE [LARGE SCALE GENOMIC DNA]</scope>
    <source>
        <strain evidence="3">H3056</strain>
    </source>
</reference>
<evidence type="ECO:0000313" key="3">
    <source>
        <dbReference type="Proteomes" id="UP000270224"/>
    </source>
</evidence>
<evidence type="ECO:0000256" key="1">
    <source>
        <dbReference type="SAM" id="Phobius"/>
    </source>
</evidence>
<keyword evidence="1" id="KW-0472">Membrane</keyword>
<sequence length="80" mass="9193">MAAKLAASEAYFLFWCFALLFVYSWQKKLAAQGAYFFCFDVARTILYISRKSIREFVAIQLAAQVACFIVLMLRATLYIS</sequence>
<name>A0A3N0WRU9_9FLAO</name>
<dbReference type="Proteomes" id="UP000270224">
    <property type="component" value="Unassembled WGS sequence"/>
</dbReference>
<reference evidence="3" key="1">
    <citation type="submission" date="2018-11" db="EMBL/GenBank/DDBJ databases">
        <title>Proposal to divide the Flavobacteriaceae and reorganize its genera based on Amino Acid Identity values calculated from whole genome sequences.</title>
        <authorList>
            <person name="Nicholson A.C."/>
            <person name="Gulvik C.A."/>
            <person name="Whitney A.M."/>
            <person name="Humrighouse B.W."/>
            <person name="Bell M."/>
            <person name="Holmes B."/>
            <person name="Steigerwalt A."/>
            <person name="Villarma A."/>
            <person name="Sheth M."/>
            <person name="Batra D."/>
            <person name="Pryor J."/>
            <person name="Bernardet J.-F."/>
            <person name="Hugo C."/>
            <person name="Kampfer P."/>
            <person name="Newman J."/>
            <person name="Mcquiston J.R."/>
        </authorList>
    </citation>
    <scope>NUCLEOTIDE SEQUENCE [LARGE SCALE GENOMIC DNA]</scope>
    <source>
        <strain evidence="3">H3056</strain>
    </source>
</reference>
<gene>
    <name evidence="2" type="ORF">EGI11_08080</name>
</gene>
<comment type="caution">
    <text evidence="2">The sequence shown here is derived from an EMBL/GenBank/DDBJ whole genome shotgun (WGS) entry which is preliminary data.</text>
</comment>
<feature type="transmembrane region" description="Helical" evidence="1">
    <location>
        <begin position="5"/>
        <end position="23"/>
    </location>
</feature>
<evidence type="ECO:0000313" key="2">
    <source>
        <dbReference type="EMBL" id="ROI07645.1"/>
    </source>
</evidence>
<dbReference type="EMBL" id="RJUG01000004">
    <property type="protein sequence ID" value="ROI07645.1"/>
    <property type="molecule type" value="Genomic_DNA"/>
</dbReference>
<keyword evidence="1" id="KW-0812">Transmembrane</keyword>
<dbReference type="AlphaFoldDB" id="A0A3N0WRU9"/>
<proteinExistence type="predicted"/>